<comment type="caution">
    <text evidence="2">The sequence shown here is derived from an EMBL/GenBank/DDBJ whole genome shotgun (WGS) entry which is preliminary data.</text>
</comment>
<accession>A0A7I8VP16</accession>
<dbReference type="InterPro" id="IPR037939">
    <property type="entry name" value="CRADD"/>
</dbReference>
<dbReference type="GO" id="GO:0042981">
    <property type="term" value="P:regulation of apoptotic process"/>
    <property type="evidence" value="ECO:0007669"/>
    <property type="project" value="InterPro"/>
</dbReference>
<dbReference type="InterPro" id="IPR001315">
    <property type="entry name" value="CARD"/>
</dbReference>
<organism evidence="2 3">
    <name type="scientific">Dimorphilus gyrociliatus</name>
    <dbReference type="NCBI Taxonomy" id="2664684"/>
    <lineage>
        <taxon>Eukaryota</taxon>
        <taxon>Metazoa</taxon>
        <taxon>Spiralia</taxon>
        <taxon>Lophotrochozoa</taxon>
        <taxon>Annelida</taxon>
        <taxon>Polychaeta</taxon>
        <taxon>Polychaeta incertae sedis</taxon>
        <taxon>Dinophilidae</taxon>
        <taxon>Dimorphilus</taxon>
    </lineage>
</organism>
<dbReference type="GO" id="GO:0070513">
    <property type="term" value="F:death domain binding"/>
    <property type="evidence" value="ECO:0007669"/>
    <property type="project" value="InterPro"/>
</dbReference>
<dbReference type="GO" id="GO:0002020">
    <property type="term" value="F:protease binding"/>
    <property type="evidence" value="ECO:0007669"/>
    <property type="project" value="InterPro"/>
</dbReference>
<dbReference type="Proteomes" id="UP000549394">
    <property type="component" value="Unassembled WGS sequence"/>
</dbReference>
<evidence type="ECO:0000313" key="2">
    <source>
        <dbReference type="EMBL" id="CAD5117807.1"/>
    </source>
</evidence>
<dbReference type="PANTHER" id="PTHR15034">
    <property type="entry name" value="DEATH DOMAIN-CONTAINING PROTEIN CRADD"/>
    <property type="match status" value="1"/>
</dbReference>
<dbReference type="CDD" id="cd01671">
    <property type="entry name" value="CARD"/>
    <property type="match status" value="2"/>
</dbReference>
<gene>
    <name evidence="2" type="ORF">DGYR_LOCUS6292</name>
</gene>
<dbReference type="Pfam" id="PF00619">
    <property type="entry name" value="CARD"/>
    <property type="match status" value="2"/>
</dbReference>
<dbReference type="Gene3D" id="1.10.533.10">
    <property type="entry name" value="Death Domain, Fas"/>
    <property type="match status" value="2"/>
</dbReference>
<evidence type="ECO:0000313" key="3">
    <source>
        <dbReference type="Proteomes" id="UP000549394"/>
    </source>
</evidence>
<proteinExistence type="predicted"/>
<name>A0A7I8VP16_9ANNE</name>
<protein>
    <submittedName>
        <fullName evidence="2">DgyrCDS6558</fullName>
    </submittedName>
</protein>
<dbReference type="PANTHER" id="PTHR15034:SF5">
    <property type="entry name" value="DEATH DOMAIN-CONTAINING PROTEIN CRADD"/>
    <property type="match status" value="1"/>
</dbReference>
<reference evidence="2 3" key="1">
    <citation type="submission" date="2020-08" db="EMBL/GenBank/DDBJ databases">
        <authorList>
            <person name="Hejnol A."/>
        </authorList>
    </citation>
    <scope>NUCLEOTIDE SEQUENCE [LARGE SCALE GENOMIC DNA]</scope>
</reference>
<feature type="domain" description="CARD" evidence="1">
    <location>
        <begin position="110"/>
        <end position="198"/>
    </location>
</feature>
<dbReference type="SUPFAM" id="SSF47986">
    <property type="entry name" value="DEATH domain"/>
    <property type="match status" value="2"/>
</dbReference>
<dbReference type="PROSITE" id="PS50209">
    <property type="entry name" value="CARD"/>
    <property type="match status" value="2"/>
</dbReference>
<sequence>MKPRDKERLIRMRSILSNDLQVNEVINHMKEKRALTDAEVGKLSSEHRRQTKTEMLLDILERKKTSEFEVFLEILSSLHPNLFYLFTDDDDDTDFGDKVYGEDNQYKGFSKDDEWTILRNTRQYIIEQIDALQVLPMLQKKFLTESEKEDIIAGQSAGERTEALLDILVAKEPAVYDAFLDALGEQYPHVYLRLTGGSDDLDD</sequence>
<dbReference type="InterPro" id="IPR011029">
    <property type="entry name" value="DEATH-like_dom_sf"/>
</dbReference>
<feature type="domain" description="CARD" evidence="1">
    <location>
        <begin position="1"/>
        <end position="90"/>
    </location>
</feature>
<dbReference type="AlphaFoldDB" id="A0A7I8VP16"/>
<keyword evidence="3" id="KW-1185">Reference proteome</keyword>
<evidence type="ECO:0000259" key="1">
    <source>
        <dbReference type="PROSITE" id="PS50209"/>
    </source>
</evidence>
<dbReference type="EMBL" id="CAJFCJ010000007">
    <property type="protein sequence ID" value="CAD5117807.1"/>
    <property type="molecule type" value="Genomic_DNA"/>
</dbReference>